<dbReference type="GO" id="GO:0033744">
    <property type="term" value="F:L-methionine:thioredoxin-disulfide S-oxidoreductase activity"/>
    <property type="evidence" value="ECO:0007669"/>
    <property type="project" value="RHEA"/>
</dbReference>
<feature type="domain" description="Peptide methionine sulphoxide reductase MsrA" evidence="5">
    <location>
        <begin position="19"/>
        <end position="169"/>
    </location>
</feature>
<dbReference type="InterPro" id="IPR050162">
    <property type="entry name" value="MsrA_MetSO_reductase"/>
</dbReference>
<sequence length="177" mass="20187">MQSNPSNHQINPQVNYAKEIYLAGGCFWGVEAYFSHLQGVKYTSVGYANTKIPNPSYELVCTRATNATECVRVVYDETCIVLEQILEEFFGIIDPTLYHRQGNDIGSQYRSGVYFTDLNDEAIITSYLAQIAPNYRAPILTEIAQLTNYYLAESYHQQYLQKNPNGYCHIDLSRLKS</sequence>
<evidence type="ECO:0000313" key="6">
    <source>
        <dbReference type="EMBL" id="SQB98954.1"/>
    </source>
</evidence>
<dbReference type="InterPro" id="IPR036509">
    <property type="entry name" value="Met_Sox_Rdtase_MsrA_sf"/>
</dbReference>
<dbReference type="SUPFAM" id="SSF55068">
    <property type="entry name" value="Peptide methionine sulfoxide reductase"/>
    <property type="match status" value="1"/>
</dbReference>
<reference evidence="6 7" key="1">
    <citation type="submission" date="2018-06" db="EMBL/GenBank/DDBJ databases">
        <authorList>
            <consortium name="Pathogen Informatics"/>
            <person name="Doyle S."/>
        </authorList>
    </citation>
    <scope>NUCLEOTIDE SEQUENCE [LARGE SCALE GENOMIC DNA]</scope>
    <source>
        <strain evidence="6 7">NCTC13102</strain>
    </source>
</reference>
<dbReference type="InterPro" id="IPR002569">
    <property type="entry name" value="Met_Sox_Rdtase_MsrA_dom"/>
</dbReference>
<evidence type="ECO:0000259" key="5">
    <source>
        <dbReference type="Pfam" id="PF01625"/>
    </source>
</evidence>
<accession>A0A2X3BGP8</accession>
<dbReference type="NCBIfam" id="TIGR00401">
    <property type="entry name" value="msrA"/>
    <property type="match status" value="1"/>
</dbReference>
<comment type="similarity">
    <text evidence="4">Belongs to the MsrA Met sulfoxide reductase family.</text>
</comment>
<dbReference type="Gene3D" id="3.30.1060.10">
    <property type="entry name" value="Peptide methionine sulphoxide reductase MsrA"/>
    <property type="match status" value="1"/>
</dbReference>
<evidence type="ECO:0000256" key="2">
    <source>
        <dbReference type="ARBA" id="ARBA00047806"/>
    </source>
</evidence>
<protein>
    <recommendedName>
        <fullName evidence="4">Peptide methionine sulfoxide reductase MsrA</fullName>
        <shortName evidence="4">Protein-methionine-S-oxide reductase</shortName>
        <ecNumber evidence="4">1.8.4.11</ecNumber>
    </recommendedName>
    <alternativeName>
        <fullName evidence="4">Peptide-methionine (S)-S-oxide reductase</fullName>
        <shortName evidence="4">Peptide Met(O) reductase</shortName>
    </alternativeName>
</protein>
<organism evidence="6 7">
    <name type="scientific">Helicobacter fennelliae</name>
    <dbReference type="NCBI Taxonomy" id="215"/>
    <lineage>
        <taxon>Bacteria</taxon>
        <taxon>Pseudomonadati</taxon>
        <taxon>Campylobacterota</taxon>
        <taxon>Epsilonproteobacteria</taxon>
        <taxon>Campylobacterales</taxon>
        <taxon>Helicobacteraceae</taxon>
        <taxon>Helicobacter</taxon>
    </lineage>
</organism>
<dbReference type="RefSeq" id="WP_112058758.1">
    <property type="nucleotide sequence ID" value="NZ_UAWL01000006.1"/>
</dbReference>
<dbReference type="EC" id="1.8.4.11" evidence="4"/>
<evidence type="ECO:0000256" key="3">
    <source>
        <dbReference type="ARBA" id="ARBA00048782"/>
    </source>
</evidence>
<proteinExistence type="inferred from homology"/>
<dbReference type="GO" id="GO:0005737">
    <property type="term" value="C:cytoplasm"/>
    <property type="evidence" value="ECO:0007669"/>
    <property type="project" value="TreeGrafter"/>
</dbReference>
<dbReference type="AlphaFoldDB" id="A0A2X3BGP8"/>
<keyword evidence="1 4" id="KW-0560">Oxidoreductase</keyword>
<feature type="active site" evidence="4">
    <location>
        <position position="26"/>
    </location>
</feature>
<comment type="catalytic activity">
    <reaction evidence="3 4">
        <text>[thioredoxin]-disulfide + L-methionine + H2O = L-methionine (S)-S-oxide + [thioredoxin]-dithiol</text>
        <dbReference type="Rhea" id="RHEA:19993"/>
        <dbReference type="Rhea" id="RHEA-COMP:10698"/>
        <dbReference type="Rhea" id="RHEA-COMP:10700"/>
        <dbReference type="ChEBI" id="CHEBI:15377"/>
        <dbReference type="ChEBI" id="CHEBI:29950"/>
        <dbReference type="ChEBI" id="CHEBI:50058"/>
        <dbReference type="ChEBI" id="CHEBI:57844"/>
        <dbReference type="ChEBI" id="CHEBI:58772"/>
        <dbReference type="EC" id="1.8.4.11"/>
    </reaction>
</comment>
<evidence type="ECO:0000256" key="4">
    <source>
        <dbReference type="HAMAP-Rule" id="MF_01401"/>
    </source>
</evidence>
<name>A0A2X3BGP8_9HELI</name>
<dbReference type="Proteomes" id="UP000250166">
    <property type="component" value="Unassembled WGS sequence"/>
</dbReference>
<gene>
    <name evidence="6" type="primary">mrsA</name>
    <name evidence="4" type="synonym">msrA</name>
    <name evidence="6" type="ORF">NCTC13102_01425</name>
</gene>
<dbReference type="EMBL" id="UAWL01000006">
    <property type="protein sequence ID" value="SQB98954.1"/>
    <property type="molecule type" value="Genomic_DNA"/>
</dbReference>
<dbReference type="PANTHER" id="PTHR42799">
    <property type="entry name" value="MITOCHONDRIAL PEPTIDE METHIONINE SULFOXIDE REDUCTASE"/>
    <property type="match status" value="1"/>
</dbReference>
<evidence type="ECO:0000256" key="1">
    <source>
        <dbReference type="ARBA" id="ARBA00023002"/>
    </source>
</evidence>
<evidence type="ECO:0000313" key="7">
    <source>
        <dbReference type="Proteomes" id="UP000250166"/>
    </source>
</evidence>
<comment type="catalytic activity">
    <reaction evidence="2 4">
        <text>L-methionyl-[protein] + [thioredoxin]-disulfide + H2O = L-methionyl-(S)-S-oxide-[protein] + [thioredoxin]-dithiol</text>
        <dbReference type="Rhea" id="RHEA:14217"/>
        <dbReference type="Rhea" id="RHEA-COMP:10698"/>
        <dbReference type="Rhea" id="RHEA-COMP:10700"/>
        <dbReference type="Rhea" id="RHEA-COMP:12313"/>
        <dbReference type="Rhea" id="RHEA-COMP:12315"/>
        <dbReference type="ChEBI" id="CHEBI:15377"/>
        <dbReference type="ChEBI" id="CHEBI:16044"/>
        <dbReference type="ChEBI" id="CHEBI:29950"/>
        <dbReference type="ChEBI" id="CHEBI:44120"/>
        <dbReference type="ChEBI" id="CHEBI:50058"/>
        <dbReference type="EC" id="1.8.4.11"/>
    </reaction>
</comment>
<comment type="function">
    <text evidence="4">Has an important function as a repair enzyme for proteins that have been inactivated by oxidation. Catalyzes the reversible oxidation-reduction of methionine sulfoxide in proteins to methionine.</text>
</comment>
<dbReference type="Pfam" id="PF01625">
    <property type="entry name" value="PMSR"/>
    <property type="match status" value="1"/>
</dbReference>
<dbReference type="GO" id="GO:0008113">
    <property type="term" value="F:peptide-methionine (S)-S-oxide reductase activity"/>
    <property type="evidence" value="ECO:0007669"/>
    <property type="project" value="UniProtKB-UniRule"/>
</dbReference>
<dbReference type="GO" id="GO:0034599">
    <property type="term" value="P:cellular response to oxidative stress"/>
    <property type="evidence" value="ECO:0007669"/>
    <property type="project" value="TreeGrafter"/>
</dbReference>
<dbReference type="PANTHER" id="PTHR42799:SF2">
    <property type="entry name" value="MITOCHONDRIAL PEPTIDE METHIONINE SULFOXIDE REDUCTASE"/>
    <property type="match status" value="1"/>
</dbReference>
<dbReference type="HAMAP" id="MF_01401">
    <property type="entry name" value="MsrA"/>
    <property type="match status" value="1"/>
</dbReference>